<dbReference type="Proteomes" id="UP001519460">
    <property type="component" value="Unassembled WGS sequence"/>
</dbReference>
<accession>A0ABD0JF36</accession>
<protein>
    <submittedName>
        <fullName evidence="1">Uncharacterized protein</fullName>
    </submittedName>
</protein>
<evidence type="ECO:0000313" key="1">
    <source>
        <dbReference type="EMBL" id="KAK7473516.1"/>
    </source>
</evidence>
<name>A0ABD0JF36_9CAEN</name>
<feature type="non-terminal residue" evidence="1">
    <location>
        <position position="115"/>
    </location>
</feature>
<proteinExistence type="predicted"/>
<reference evidence="1 2" key="1">
    <citation type="journal article" date="2023" name="Sci. Data">
        <title>Genome assembly of the Korean intertidal mud-creeper Batillaria attramentaria.</title>
        <authorList>
            <person name="Patra A.K."/>
            <person name="Ho P.T."/>
            <person name="Jun S."/>
            <person name="Lee S.J."/>
            <person name="Kim Y."/>
            <person name="Won Y.J."/>
        </authorList>
    </citation>
    <scope>NUCLEOTIDE SEQUENCE [LARGE SCALE GENOMIC DNA]</scope>
    <source>
        <strain evidence="1">Wonlab-2016</strain>
    </source>
</reference>
<feature type="non-terminal residue" evidence="1">
    <location>
        <position position="1"/>
    </location>
</feature>
<evidence type="ECO:0000313" key="2">
    <source>
        <dbReference type="Proteomes" id="UP001519460"/>
    </source>
</evidence>
<dbReference type="EMBL" id="JACVVK020000466">
    <property type="protein sequence ID" value="KAK7473516.1"/>
    <property type="molecule type" value="Genomic_DNA"/>
</dbReference>
<comment type="caution">
    <text evidence="1">The sequence shown here is derived from an EMBL/GenBank/DDBJ whole genome shotgun (WGS) entry which is preliminary data.</text>
</comment>
<dbReference type="AlphaFoldDB" id="A0ABD0JF36"/>
<keyword evidence="2" id="KW-1185">Reference proteome</keyword>
<gene>
    <name evidence="1" type="ORF">BaRGS_00035233</name>
</gene>
<organism evidence="1 2">
    <name type="scientific">Batillaria attramentaria</name>
    <dbReference type="NCBI Taxonomy" id="370345"/>
    <lineage>
        <taxon>Eukaryota</taxon>
        <taxon>Metazoa</taxon>
        <taxon>Spiralia</taxon>
        <taxon>Lophotrochozoa</taxon>
        <taxon>Mollusca</taxon>
        <taxon>Gastropoda</taxon>
        <taxon>Caenogastropoda</taxon>
        <taxon>Sorbeoconcha</taxon>
        <taxon>Cerithioidea</taxon>
        <taxon>Batillariidae</taxon>
        <taxon>Batillaria</taxon>
    </lineage>
</organism>
<sequence length="115" mass="13070">ALLHTPALNSSVTARAGTTFTVDFELRKFNCPGMFKNFQIEVKKIDKSGTAATYCEIQHENGKCSSNPEHHCSCRNEPYKYQFRDTATKSDKDTKWMLYSDNDGIEKKEIAVNIL</sequence>